<proteinExistence type="predicted"/>
<organism evidence="2 3">
    <name type="scientific">Sphaeroforma arctica JP610</name>
    <dbReference type="NCBI Taxonomy" id="667725"/>
    <lineage>
        <taxon>Eukaryota</taxon>
        <taxon>Ichthyosporea</taxon>
        <taxon>Ichthyophonida</taxon>
        <taxon>Sphaeroforma</taxon>
    </lineage>
</organism>
<gene>
    <name evidence="2" type="ORF">SARC_07510</name>
</gene>
<evidence type="ECO:0000313" key="3">
    <source>
        <dbReference type="Proteomes" id="UP000054560"/>
    </source>
</evidence>
<dbReference type="EMBL" id="KQ242197">
    <property type="protein sequence ID" value="KNC80123.1"/>
    <property type="molecule type" value="Genomic_DNA"/>
</dbReference>
<keyword evidence="3" id="KW-1185">Reference proteome</keyword>
<sequence>MYKHIGVVLIVACSCNIFVAEGKHVIGSVQIPNVDDSTWHNTDLEVDQLNNDAIYVATKSTSGGRRRESDYPGTILCNEKDSILCDDGLHIESECCEYANCDEKHTPKCDTEMCCYDGRGINIDVDVLNVAEQNQVTGIANANITSTKTRLCKNTNLFTCPAYHDKMCCDNATCEDEEVEQCSKELCCDYPGTIACKDMQVVVTCNNFRDRECCEEADCSLEPTYVCSDLVCCTDPRPVKCEKVVECDRYRYDEYCCDEGPPCDDSYTLACTTDTCCDTRVYEGTIDCAEYPYFACKTYYPGAQCCPSVDCDEAGTADCDASTCCETEHEITEFDEYHFAPIITNYYNPADGSRPGYTRYFCVQTDYEHWFLMQTTPNSRLCAANEQQDTCLTFATKQDCRNLIYYPDNPIRTDNALYDYRVPAAGAVCMHQSTVPYVDTYLQLTYNPETRRSSCVVSLGLCVQYIGGEKCADDLILISNTTQQLECTDEQMLMVDHWCYQASTFLSYYL</sequence>
<evidence type="ECO:0000313" key="2">
    <source>
        <dbReference type="EMBL" id="KNC80123.1"/>
    </source>
</evidence>
<dbReference type="Proteomes" id="UP000054560">
    <property type="component" value="Unassembled WGS sequence"/>
</dbReference>
<dbReference type="AlphaFoldDB" id="A0A0L0FW21"/>
<dbReference type="RefSeq" id="XP_014154025.1">
    <property type="nucleotide sequence ID" value="XM_014298550.1"/>
</dbReference>
<dbReference type="GeneID" id="25908014"/>
<name>A0A0L0FW21_9EUKA</name>
<feature type="chain" id="PRO_5005539038" evidence="1">
    <location>
        <begin position="23"/>
        <end position="510"/>
    </location>
</feature>
<feature type="signal peptide" evidence="1">
    <location>
        <begin position="1"/>
        <end position="22"/>
    </location>
</feature>
<keyword evidence="1" id="KW-0732">Signal</keyword>
<reference evidence="2 3" key="1">
    <citation type="submission" date="2011-02" db="EMBL/GenBank/DDBJ databases">
        <title>The Genome Sequence of Sphaeroforma arctica JP610.</title>
        <authorList>
            <consortium name="The Broad Institute Genome Sequencing Platform"/>
            <person name="Russ C."/>
            <person name="Cuomo C."/>
            <person name="Young S.K."/>
            <person name="Zeng Q."/>
            <person name="Gargeya S."/>
            <person name="Alvarado L."/>
            <person name="Berlin A."/>
            <person name="Chapman S.B."/>
            <person name="Chen Z."/>
            <person name="Freedman E."/>
            <person name="Gellesch M."/>
            <person name="Goldberg J."/>
            <person name="Griggs A."/>
            <person name="Gujja S."/>
            <person name="Heilman E."/>
            <person name="Heiman D."/>
            <person name="Howarth C."/>
            <person name="Mehta T."/>
            <person name="Neiman D."/>
            <person name="Pearson M."/>
            <person name="Roberts A."/>
            <person name="Saif S."/>
            <person name="Shea T."/>
            <person name="Shenoy N."/>
            <person name="Sisk P."/>
            <person name="Stolte C."/>
            <person name="Sykes S."/>
            <person name="White J."/>
            <person name="Yandava C."/>
            <person name="Burger G."/>
            <person name="Gray M.W."/>
            <person name="Holland P.W.H."/>
            <person name="King N."/>
            <person name="Lang F.B.F."/>
            <person name="Roger A.J."/>
            <person name="Ruiz-Trillo I."/>
            <person name="Haas B."/>
            <person name="Nusbaum C."/>
            <person name="Birren B."/>
        </authorList>
    </citation>
    <scope>NUCLEOTIDE SEQUENCE [LARGE SCALE GENOMIC DNA]</scope>
    <source>
        <strain evidence="2 3">JP610</strain>
    </source>
</reference>
<accession>A0A0L0FW21</accession>
<evidence type="ECO:0000256" key="1">
    <source>
        <dbReference type="SAM" id="SignalP"/>
    </source>
</evidence>
<protein>
    <submittedName>
        <fullName evidence="2">Uncharacterized protein</fullName>
    </submittedName>
</protein>
<dbReference type="PROSITE" id="PS51257">
    <property type="entry name" value="PROKAR_LIPOPROTEIN"/>
    <property type="match status" value="1"/>
</dbReference>